<reference evidence="2 3" key="2">
    <citation type="submission" date="2024-07" db="EMBL/GenBank/DDBJ databases">
        <authorList>
            <person name="Akdeniz Z."/>
        </authorList>
    </citation>
    <scope>NUCLEOTIDE SEQUENCE [LARGE SCALE GENOMIC DNA]</scope>
</reference>
<evidence type="ECO:0000313" key="3">
    <source>
        <dbReference type="Proteomes" id="UP001642409"/>
    </source>
</evidence>
<evidence type="ECO:0000313" key="2">
    <source>
        <dbReference type="EMBL" id="CAL6020755.1"/>
    </source>
</evidence>
<evidence type="ECO:0000313" key="1">
    <source>
        <dbReference type="EMBL" id="CAI9937107.1"/>
    </source>
</evidence>
<keyword evidence="3" id="KW-1185">Reference proteome</keyword>
<dbReference type="AlphaFoldDB" id="A0AA86U3Z5"/>
<dbReference type="EMBL" id="CATOUU010000644">
    <property type="protein sequence ID" value="CAI9937107.1"/>
    <property type="molecule type" value="Genomic_DNA"/>
</dbReference>
<comment type="caution">
    <text evidence="1">The sequence shown here is derived from an EMBL/GenBank/DDBJ whole genome shotgun (WGS) entry which is preliminary data.</text>
</comment>
<sequence length="199" mass="22004">MICGGANPSRGPAGPRASIQAQILATALRSGPAGVPPQLRCQSRVKSEWDPFDSTQFQTNSNSAVSGQPKSLPKEFILWGEHGGAESTQSRPQHKTVFWQTQESILHSKVILTPNAGGYTILKPEDGRDEVRCESFVAVPPKSLSSGSGLLSKRNFGTRGCQVMFWLWKTRVPFFVGCQNRIHYRFAFEVQMLQSIQRV</sequence>
<dbReference type="Proteomes" id="UP001642409">
    <property type="component" value="Unassembled WGS sequence"/>
</dbReference>
<accession>A0AA86U3Z5</accession>
<protein>
    <submittedName>
        <fullName evidence="2">Hypothetical_protein</fullName>
    </submittedName>
</protein>
<dbReference type="EMBL" id="CAXDID020000087">
    <property type="protein sequence ID" value="CAL6020755.1"/>
    <property type="molecule type" value="Genomic_DNA"/>
</dbReference>
<organism evidence="1">
    <name type="scientific">Hexamita inflata</name>
    <dbReference type="NCBI Taxonomy" id="28002"/>
    <lineage>
        <taxon>Eukaryota</taxon>
        <taxon>Metamonada</taxon>
        <taxon>Diplomonadida</taxon>
        <taxon>Hexamitidae</taxon>
        <taxon>Hexamitinae</taxon>
        <taxon>Hexamita</taxon>
    </lineage>
</organism>
<name>A0AA86U3Z5_9EUKA</name>
<gene>
    <name evidence="1" type="ORF">HINF_LOCUS24752</name>
    <name evidence="2" type="ORF">HINF_LOCUS27776</name>
</gene>
<proteinExistence type="predicted"/>
<reference evidence="1" key="1">
    <citation type="submission" date="2023-06" db="EMBL/GenBank/DDBJ databases">
        <authorList>
            <person name="Kurt Z."/>
        </authorList>
    </citation>
    <scope>NUCLEOTIDE SEQUENCE</scope>
</reference>